<evidence type="ECO:0000313" key="2">
    <source>
        <dbReference type="EMBL" id="GBN14791.1"/>
    </source>
</evidence>
<keyword evidence="3" id="KW-1185">Reference proteome</keyword>
<gene>
    <name evidence="2" type="ORF">AVEN_88812_1</name>
</gene>
<protein>
    <submittedName>
        <fullName evidence="2">Uncharacterized protein</fullName>
    </submittedName>
</protein>
<reference evidence="2 3" key="1">
    <citation type="journal article" date="2019" name="Sci. Rep.">
        <title>Orb-weaving spider Araneus ventricosus genome elucidates the spidroin gene catalogue.</title>
        <authorList>
            <person name="Kono N."/>
            <person name="Nakamura H."/>
            <person name="Ohtoshi R."/>
            <person name="Moran D.A.P."/>
            <person name="Shinohara A."/>
            <person name="Yoshida Y."/>
            <person name="Fujiwara M."/>
            <person name="Mori M."/>
            <person name="Tomita M."/>
            <person name="Arakawa K."/>
        </authorList>
    </citation>
    <scope>NUCLEOTIDE SEQUENCE [LARGE SCALE GENOMIC DNA]</scope>
</reference>
<feature type="region of interest" description="Disordered" evidence="1">
    <location>
        <begin position="183"/>
        <end position="207"/>
    </location>
</feature>
<dbReference type="OrthoDB" id="6470968at2759"/>
<sequence length="273" mass="30580">MTSAPPPDQNPGFVTASSATVLNIETTRNHWFGFGGGDQTYTEELKRLRMRGETFTCPDLIVNPSPLLAPELQIRNICRCDSISGSIRHRLLFAITLTSPFGGRQGGVSAPFPPIPRNLGAPRRPTIAFPAPDTSFSPRNVRHVRLVSGSLRFRPSIGGRHLGLFILRVASWKRLEGKKGADRETEREIKVASTHTHTDDPQPSWSHRNGDQLLRIHFFQKRRKLANIYLGRYYCHQVVRHSRDIVYLFLGIGHSEQPEIPIKAFCSAVSGVL</sequence>
<name>A0A4Y2LJ53_ARAVE</name>
<evidence type="ECO:0000256" key="1">
    <source>
        <dbReference type="SAM" id="MobiDB-lite"/>
    </source>
</evidence>
<dbReference type="AlphaFoldDB" id="A0A4Y2LJ53"/>
<dbReference type="Proteomes" id="UP000499080">
    <property type="component" value="Unassembled WGS sequence"/>
</dbReference>
<accession>A0A4Y2LJ53</accession>
<feature type="compositionally biased region" description="Basic and acidic residues" evidence="1">
    <location>
        <begin position="183"/>
        <end position="200"/>
    </location>
</feature>
<dbReference type="EMBL" id="BGPR01119109">
    <property type="protein sequence ID" value="GBN14791.1"/>
    <property type="molecule type" value="Genomic_DNA"/>
</dbReference>
<organism evidence="2 3">
    <name type="scientific">Araneus ventricosus</name>
    <name type="common">Orbweaver spider</name>
    <name type="synonym">Epeira ventricosa</name>
    <dbReference type="NCBI Taxonomy" id="182803"/>
    <lineage>
        <taxon>Eukaryota</taxon>
        <taxon>Metazoa</taxon>
        <taxon>Ecdysozoa</taxon>
        <taxon>Arthropoda</taxon>
        <taxon>Chelicerata</taxon>
        <taxon>Arachnida</taxon>
        <taxon>Araneae</taxon>
        <taxon>Araneomorphae</taxon>
        <taxon>Entelegynae</taxon>
        <taxon>Araneoidea</taxon>
        <taxon>Araneidae</taxon>
        <taxon>Araneus</taxon>
    </lineage>
</organism>
<proteinExistence type="predicted"/>
<evidence type="ECO:0000313" key="3">
    <source>
        <dbReference type="Proteomes" id="UP000499080"/>
    </source>
</evidence>
<comment type="caution">
    <text evidence="2">The sequence shown here is derived from an EMBL/GenBank/DDBJ whole genome shotgun (WGS) entry which is preliminary data.</text>
</comment>